<dbReference type="Pfam" id="PF03958">
    <property type="entry name" value="Secretin_N"/>
    <property type="match status" value="1"/>
</dbReference>
<evidence type="ECO:0000256" key="7">
    <source>
        <dbReference type="RuleBase" id="RU004003"/>
    </source>
</evidence>
<dbReference type="PRINTS" id="PR00811">
    <property type="entry name" value="BCTERIALGSPD"/>
</dbReference>
<dbReference type="Pfam" id="PF21305">
    <property type="entry name" value="type_II_gspD_N0"/>
    <property type="match status" value="1"/>
</dbReference>
<evidence type="ECO:0000256" key="3">
    <source>
        <dbReference type="ARBA" id="ARBA00022692"/>
    </source>
</evidence>
<dbReference type="RefSeq" id="WP_058449359.1">
    <property type="nucleotide sequence ID" value="NZ_CAAAJF010000007.1"/>
</dbReference>
<keyword evidence="4" id="KW-0732">Signal</keyword>
<keyword evidence="3" id="KW-0812">Transmembrane</keyword>
<reference evidence="10 11" key="1">
    <citation type="submission" date="2016-05" db="EMBL/GenBank/DDBJ databases">
        <authorList>
            <person name="Prochazka B."/>
            <person name="Indra A."/>
            <person name="Hasenberger P."/>
            <person name="Blaschitz M."/>
            <person name="Wagner L."/>
            <person name="Wewalka G."/>
            <person name="Sorschag S."/>
            <person name="Schmid D."/>
            <person name="Ruppitsch W."/>
        </authorList>
    </citation>
    <scope>NUCLEOTIDE SEQUENCE [LARGE SCALE GENOMIC DNA]</scope>
    <source>
        <strain evidence="10 11">974010_12</strain>
    </source>
</reference>
<dbReference type="InterPro" id="IPR011662">
    <property type="entry name" value="Secretin/TonB_short_N"/>
</dbReference>
<evidence type="ECO:0000259" key="9">
    <source>
        <dbReference type="SMART" id="SM00965"/>
    </source>
</evidence>
<sequence>MKLHKMLITLCLLILFNMIGIAQTISPHPTLKSEIESVTKDRISKSKLSDKRISLNFQDIEVRAVLQLLAEFTGTNMVVSDTVTGKITLSLNDVSWNQALSIILTTQSLEKQRMGNTLFIAPAEEFTNREKKIRQAELETNKFKPLQSLLFRIKYAKATDIANVLQEKSEAFLSTRGRIAVDVRTNSLWVQDSGNRLKMMRKLIEQLDIPVKQVLIEARIVNVTKEFAQDLGLRFAVARPAHLKTLKKYDSSQKNSETAAISLTDRLNFDFESLPTTASPVSVGIALAKLSNHILLDLELSALESEGRGEVISSPRLIATNQQPALIESGEEIPYQEATSSGATAVAFKKAVLSLKVTPQITPDSKILMDLKINQDIPSPKVFNGVPTILTKEIQTSVLVENGRTIVLGGIYKQDKNNEINRTPFLGNLPVVRNLFRSRSLSTRNEELLIFITPRIISNNLSLKSFSNQKQYGMRGVKLTKFGRRLEKYH</sequence>
<evidence type="ECO:0000256" key="4">
    <source>
        <dbReference type="ARBA" id="ARBA00022729"/>
    </source>
</evidence>
<gene>
    <name evidence="10" type="ORF">A8135_09060</name>
</gene>
<dbReference type="Gene3D" id="3.30.1370.120">
    <property type="match status" value="1"/>
</dbReference>
<dbReference type="InterPro" id="IPR049371">
    <property type="entry name" value="GspD-like_N0"/>
</dbReference>
<comment type="subcellular location">
    <subcellularLocation>
        <location evidence="8">Cell outer membrane</location>
    </subcellularLocation>
    <subcellularLocation>
        <location evidence="1">Membrane</location>
    </subcellularLocation>
</comment>
<dbReference type="InterPro" id="IPR001775">
    <property type="entry name" value="GspD/PilQ"/>
</dbReference>
<accession>A0ABX2XWH4</accession>
<dbReference type="PANTHER" id="PTHR30604:SF1">
    <property type="entry name" value="DNA UTILIZATION PROTEIN HOFQ"/>
    <property type="match status" value="1"/>
</dbReference>
<proteinExistence type="inferred from homology"/>
<dbReference type="InterPro" id="IPR051808">
    <property type="entry name" value="Type_IV_pilus_biogenesis"/>
</dbReference>
<dbReference type="InterPro" id="IPR038591">
    <property type="entry name" value="NolW-like_sf"/>
</dbReference>
<evidence type="ECO:0000256" key="1">
    <source>
        <dbReference type="ARBA" id="ARBA00004370"/>
    </source>
</evidence>
<dbReference type="PANTHER" id="PTHR30604">
    <property type="entry name" value="PROTEIN TRANSPORT PROTEIN HOFQ"/>
    <property type="match status" value="1"/>
</dbReference>
<evidence type="ECO:0000313" key="11">
    <source>
        <dbReference type="Proteomes" id="UP000093336"/>
    </source>
</evidence>
<keyword evidence="2 8" id="KW-0813">Transport</keyword>
<dbReference type="InterPro" id="IPR013355">
    <property type="entry name" value="Pilus_4_PilQ"/>
</dbReference>
<evidence type="ECO:0000256" key="2">
    <source>
        <dbReference type="ARBA" id="ARBA00022448"/>
    </source>
</evidence>
<keyword evidence="5" id="KW-0472">Membrane</keyword>
<dbReference type="SMART" id="SM00965">
    <property type="entry name" value="STN"/>
    <property type="match status" value="1"/>
</dbReference>
<keyword evidence="11" id="KW-1185">Reference proteome</keyword>
<dbReference type="EMBL" id="LYOZ01000003">
    <property type="protein sequence ID" value="OCH98901.1"/>
    <property type="molecule type" value="Genomic_DNA"/>
</dbReference>
<comment type="similarity">
    <text evidence="7">Belongs to the bacterial secretin family.</text>
</comment>
<name>A0ABX2XWH4_9GAMM</name>
<dbReference type="Proteomes" id="UP000093336">
    <property type="component" value="Unassembled WGS sequence"/>
</dbReference>
<dbReference type="InterPro" id="IPR004846">
    <property type="entry name" value="T2SS/T3SS_dom"/>
</dbReference>
<comment type="caution">
    <text evidence="10">The sequence shown here is derived from an EMBL/GenBank/DDBJ whole genome shotgun (WGS) entry which is preliminary data.</text>
</comment>
<evidence type="ECO:0000256" key="5">
    <source>
        <dbReference type="ARBA" id="ARBA00023136"/>
    </source>
</evidence>
<dbReference type="Pfam" id="PF00263">
    <property type="entry name" value="Secretin"/>
    <property type="match status" value="1"/>
</dbReference>
<dbReference type="InterPro" id="IPR005644">
    <property type="entry name" value="NolW-like"/>
</dbReference>
<evidence type="ECO:0000256" key="6">
    <source>
        <dbReference type="ARBA" id="ARBA00023237"/>
    </source>
</evidence>
<evidence type="ECO:0000256" key="8">
    <source>
        <dbReference type="RuleBase" id="RU004004"/>
    </source>
</evidence>
<keyword evidence="6" id="KW-0998">Cell outer membrane</keyword>
<dbReference type="NCBIfam" id="TIGR02515">
    <property type="entry name" value="IV_pilus_PilQ"/>
    <property type="match status" value="1"/>
</dbReference>
<protein>
    <recommendedName>
        <fullName evidence="9">Secretin/TonB short N-terminal domain-containing protein</fullName>
    </recommendedName>
</protein>
<evidence type="ECO:0000313" key="10">
    <source>
        <dbReference type="EMBL" id="OCH98901.1"/>
    </source>
</evidence>
<dbReference type="Gene3D" id="3.30.1370.130">
    <property type="match status" value="1"/>
</dbReference>
<organism evidence="10 11">
    <name type="scientific">Legionella jamestowniensis</name>
    <dbReference type="NCBI Taxonomy" id="455"/>
    <lineage>
        <taxon>Bacteria</taxon>
        <taxon>Pseudomonadati</taxon>
        <taxon>Pseudomonadota</taxon>
        <taxon>Gammaproteobacteria</taxon>
        <taxon>Legionellales</taxon>
        <taxon>Legionellaceae</taxon>
        <taxon>Legionella</taxon>
    </lineage>
</organism>
<feature type="domain" description="Secretin/TonB short N-terminal" evidence="9">
    <location>
        <begin position="75"/>
        <end position="123"/>
    </location>
</feature>